<feature type="binding site" evidence="13">
    <location>
        <begin position="109"/>
        <end position="111"/>
    </location>
    <ligand>
        <name>NAD(+)</name>
        <dbReference type="ChEBI" id="CHEBI:57540"/>
    </ligand>
</feature>
<dbReference type="Pfam" id="PF01113">
    <property type="entry name" value="DapB_N"/>
    <property type="match status" value="1"/>
</dbReference>
<evidence type="ECO:0000259" key="14">
    <source>
        <dbReference type="Pfam" id="PF01113"/>
    </source>
</evidence>
<dbReference type="GO" id="GO:0050661">
    <property type="term" value="F:NADP binding"/>
    <property type="evidence" value="ECO:0007669"/>
    <property type="project" value="UniProtKB-UniRule"/>
</dbReference>
<dbReference type="EMBL" id="SIRL01000002">
    <property type="protein sequence ID" value="TBN51973.1"/>
    <property type="molecule type" value="Genomic_DNA"/>
</dbReference>
<dbReference type="InterPro" id="IPR000846">
    <property type="entry name" value="DapB_N"/>
</dbReference>
<evidence type="ECO:0000256" key="5">
    <source>
        <dbReference type="ARBA" id="ARBA00022915"/>
    </source>
</evidence>
<dbReference type="InterPro" id="IPR022664">
    <property type="entry name" value="DapB_N_CS"/>
</dbReference>
<dbReference type="PANTHER" id="PTHR20836:SF0">
    <property type="entry name" value="4-HYDROXY-TETRAHYDRODIPICOLINATE REDUCTASE 1, CHLOROPLASTIC-RELATED"/>
    <property type="match status" value="1"/>
</dbReference>
<accession>A0A238VET5</accession>
<dbReference type="Proteomes" id="UP000198409">
    <property type="component" value="Unassembled WGS sequence"/>
</dbReference>
<feature type="binding site" evidence="13">
    <location>
        <position position="46"/>
    </location>
    <ligand>
        <name>NADP(+)</name>
        <dbReference type="ChEBI" id="CHEBI:58349"/>
    </ligand>
</feature>
<evidence type="ECO:0000313" key="17">
    <source>
        <dbReference type="EMBL" id="TBN51973.1"/>
    </source>
</evidence>
<evidence type="ECO:0000256" key="9">
    <source>
        <dbReference type="ARBA" id="ARBA00037922"/>
    </source>
</evidence>
<dbReference type="SUPFAM" id="SSF55347">
    <property type="entry name" value="Glyceraldehyde-3-phosphate dehydrogenase-like, C-terminal domain"/>
    <property type="match status" value="1"/>
</dbReference>
<keyword evidence="2 13" id="KW-0963">Cytoplasm</keyword>
<evidence type="ECO:0000256" key="8">
    <source>
        <dbReference type="ARBA" id="ARBA00023154"/>
    </source>
</evidence>
<comment type="catalytic activity">
    <reaction evidence="12 13">
        <text>(S)-2,3,4,5-tetrahydrodipicolinate + NAD(+) + H2O = (2S,4S)-4-hydroxy-2,3,4,5-tetrahydrodipicolinate + NADH + H(+)</text>
        <dbReference type="Rhea" id="RHEA:35323"/>
        <dbReference type="ChEBI" id="CHEBI:15377"/>
        <dbReference type="ChEBI" id="CHEBI:15378"/>
        <dbReference type="ChEBI" id="CHEBI:16845"/>
        <dbReference type="ChEBI" id="CHEBI:57540"/>
        <dbReference type="ChEBI" id="CHEBI:57945"/>
        <dbReference type="ChEBI" id="CHEBI:67139"/>
        <dbReference type="EC" id="1.17.1.8"/>
    </reaction>
</comment>
<dbReference type="PIRSF" id="PIRSF000161">
    <property type="entry name" value="DHPR"/>
    <property type="match status" value="1"/>
</dbReference>
<dbReference type="PROSITE" id="PS01298">
    <property type="entry name" value="DAPB"/>
    <property type="match status" value="1"/>
</dbReference>
<keyword evidence="5 13" id="KW-0220">Diaminopimelate biosynthesis</keyword>
<evidence type="ECO:0000256" key="3">
    <source>
        <dbReference type="ARBA" id="ARBA00022605"/>
    </source>
</evidence>
<feature type="binding site" evidence="13">
    <location>
        <begin position="19"/>
        <end position="24"/>
    </location>
    <ligand>
        <name>NAD(+)</name>
        <dbReference type="ChEBI" id="CHEBI:57540"/>
    </ligand>
</feature>
<dbReference type="NCBIfam" id="TIGR00036">
    <property type="entry name" value="dapB"/>
    <property type="match status" value="1"/>
</dbReference>
<evidence type="ECO:0000313" key="19">
    <source>
        <dbReference type="Proteomes" id="UP000292859"/>
    </source>
</evidence>
<evidence type="ECO:0000313" key="18">
    <source>
        <dbReference type="Proteomes" id="UP000198409"/>
    </source>
</evidence>
<evidence type="ECO:0000259" key="15">
    <source>
        <dbReference type="Pfam" id="PF05173"/>
    </source>
</evidence>
<dbReference type="GO" id="GO:0009089">
    <property type="term" value="P:lysine biosynthetic process via diaminopimelate"/>
    <property type="evidence" value="ECO:0007669"/>
    <property type="project" value="UniProtKB-UniRule"/>
</dbReference>
<comment type="function">
    <text evidence="13">Catalyzes the conversion of 4-hydroxy-tetrahydrodipicolinate (HTPA) to tetrahydrodipicolinate.</text>
</comment>
<dbReference type="AlphaFoldDB" id="A0A238VET5"/>
<dbReference type="RefSeq" id="WP_089386799.1">
    <property type="nucleotide sequence ID" value="NZ_FZNM01000002.1"/>
</dbReference>
<dbReference type="InterPro" id="IPR023940">
    <property type="entry name" value="DHDPR_bac"/>
</dbReference>
<dbReference type="SUPFAM" id="SSF51735">
    <property type="entry name" value="NAD(P)-binding Rossmann-fold domains"/>
    <property type="match status" value="1"/>
</dbReference>
<keyword evidence="8 13" id="KW-0457">Lysine biosynthesis</keyword>
<feature type="binding site" evidence="13">
    <location>
        <begin position="176"/>
        <end position="177"/>
    </location>
    <ligand>
        <name>(S)-2,3,4,5-tetrahydrodipicolinate</name>
        <dbReference type="ChEBI" id="CHEBI:16845"/>
    </ligand>
</feature>
<keyword evidence="7 13" id="KW-0520">NAD</keyword>
<name>A0A238VET5_9RHOB</name>
<evidence type="ECO:0000256" key="11">
    <source>
        <dbReference type="ARBA" id="ARBA00049080"/>
    </source>
</evidence>
<reference evidence="18" key="2">
    <citation type="submission" date="2017-06" db="EMBL/GenBank/DDBJ databases">
        <authorList>
            <person name="Varghese N."/>
            <person name="Submissions S."/>
        </authorList>
    </citation>
    <scope>NUCLEOTIDE SEQUENCE [LARGE SCALE GENOMIC DNA]</scope>
    <source>
        <strain evidence="18">DSM 26170</strain>
    </source>
</reference>
<dbReference type="FunFam" id="3.30.360.10:FF:000004">
    <property type="entry name" value="4-hydroxy-tetrahydrodipicolinate reductase"/>
    <property type="match status" value="1"/>
</dbReference>
<keyword evidence="6 13" id="KW-0560">Oxidoreductase</keyword>
<evidence type="ECO:0000313" key="16">
    <source>
        <dbReference type="EMBL" id="SNR32567.1"/>
    </source>
</evidence>
<dbReference type="PANTHER" id="PTHR20836">
    <property type="entry name" value="DIHYDRODIPICOLINATE REDUCTASE"/>
    <property type="match status" value="1"/>
</dbReference>
<dbReference type="GO" id="GO:0008839">
    <property type="term" value="F:4-hydroxy-tetrahydrodipicolinate reductase"/>
    <property type="evidence" value="ECO:0007669"/>
    <property type="project" value="UniProtKB-UniRule"/>
</dbReference>
<dbReference type="EC" id="1.17.1.8" evidence="10 13"/>
<evidence type="ECO:0000256" key="13">
    <source>
        <dbReference type="HAMAP-Rule" id="MF_00102"/>
    </source>
</evidence>
<keyword evidence="3 13" id="KW-0028">Amino-acid biosynthesis</keyword>
<evidence type="ECO:0000256" key="7">
    <source>
        <dbReference type="ARBA" id="ARBA00023027"/>
    </source>
</evidence>
<dbReference type="Proteomes" id="UP000292859">
    <property type="component" value="Unassembled WGS sequence"/>
</dbReference>
<dbReference type="GO" id="GO:0019877">
    <property type="term" value="P:diaminopimelate biosynthetic process"/>
    <property type="evidence" value="ECO:0007669"/>
    <property type="project" value="UniProtKB-UniRule"/>
</dbReference>
<reference evidence="17 19" key="3">
    <citation type="submission" date="2019-02" db="EMBL/GenBank/DDBJ databases">
        <authorList>
            <person name="Zhang G."/>
        </authorList>
    </citation>
    <scope>NUCLEOTIDE SEQUENCE [LARGE SCALE GENOMIC DNA]</scope>
    <source>
        <strain evidence="17 19">CMB17</strain>
    </source>
</reference>
<dbReference type="CDD" id="cd02274">
    <property type="entry name" value="DHDPR_N"/>
    <property type="match status" value="1"/>
</dbReference>
<feature type="domain" description="Dihydrodipicolinate reductase N-terminal" evidence="14">
    <location>
        <begin position="15"/>
        <end position="136"/>
    </location>
</feature>
<proteinExistence type="inferred from homology"/>
<feature type="active site" description="Proton donor/acceptor" evidence="13">
    <location>
        <position position="166"/>
    </location>
</feature>
<dbReference type="InterPro" id="IPR036291">
    <property type="entry name" value="NAD(P)-bd_dom_sf"/>
</dbReference>
<dbReference type="Pfam" id="PF05173">
    <property type="entry name" value="DapB_C"/>
    <property type="match status" value="1"/>
</dbReference>
<comment type="similarity">
    <text evidence="1 13">Belongs to the DapB family.</text>
</comment>
<evidence type="ECO:0000256" key="12">
    <source>
        <dbReference type="ARBA" id="ARBA00049396"/>
    </source>
</evidence>
<evidence type="ECO:0000256" key="4">
    <source>
        <dbReference type="ARBA" id="ARBA00022857"/>
    </source>
</evidence>
<evidence type="ECO:0000256" key="2">
    <source>
        <dbReference type="ARBA" id="ARBA00022490"/>
    </source>
</evidence>
<dbReference type="OrthoDB" id="9790352at2"/>
<dbReference type="EMBL" id="FZNM01000002">
    <property type="protein sequence ID" value="SNR32567.1"/>
    <property type="molecule type" value="Genomic_DNA"/>
</dbReference>
<keyword evidence="4 13" id="KW-0521">NADP</keyword>
<comment type="caution">
    <text evidence="13">Was originally thought to be a dihydrodipicolinate reductase (DHDPR), catalyzing the conversion of dihydrodipicolinate to tetrahydrodipicolinate. However, it was shown in E.coli that the substrate of the enzymatic reaction is not dihydrodipicolinate (DHDP) but in fact (2S,4S)-4-hydroxy-2,3,4,5-tetrahydrodipicolinic acid (HTPA), the product released by the DapA-catalyzed reaction.</text>
</comment>
<feature type="binding site" evidence="13">
    <location>
        <position position="167"/>
    </location>
    <ligand>
        <name>(S)-2,3,4,5-tetrahydrodipicolinate</name>
        <dbReference type="ChEBI" id="CHEBI:16845"/>
    </ligand>
</feature>
<sequence>MSDLQNTDAPARPGIVVTGASGRMGRMLVRLILDNPEARLAGALERPGHSWIGRDVGEAMGGVPVGVTVSDDAVAVIAQAQAVIDFTAPAATVAFAELTAQARAVHVIGTTGLEQPHLDYLKAAARHAPIIRAGNMSLGVNLLTGLTRKVAAALGEDWDIEVVEAHHRMKVDAPSGTALMLGEAAAEGRGATLADLRTPAREGITGARVPGTIGFSAIRGGDVVGEHDVIFAGAGERIVLRHLATDRAIFARGALRAAIWGQDKGPGEYDMQDVLGLN</sequence>
<comment type="pathway">
    <text evidence="9 13">Amino-acid biosynthesis; L-lysine biosynthesis via DAP pathway; (S)-tetrahydrodipicolinate from L-aspartate: step 4/4.</text>
</comment>
<feature type="binding site" evidence="13">
    <location>
        <begin position="133"/>
        <end position="136"/>
    </location>
    <ligand>
        <name>NAD(+)</name>
        <dbReference type="ChEBI" id="CHEBI:57540"/>
    </ligand>
</feature>
<dbReference type="UniPathway" id="UPA00034">
    <property type="reaction ID" value="UER00018"/>
</dbReference>
<evidence type="ECO:0000256" key="1">
    <source>
        <dbReference type="ARBA" id="ARBA00006642"/>
    </source>
</evidence>
<dbReference type="InterPro" id="IPR022663">
    <property type="entry name" value="DapB_C"/>
</dbReference>
<dbReference type="Gene3D" id="3.30.360.10">
    <property type="entry name" value="Dihydrodipicolinate Reductase, domain 2"/>
    <property type="match status" value="1"/>
</dbReference>
<evidence type="ECO:0000256" key="6">
    <source>
        <dbReference type="ARBA" id="ARBA00023002"/>
    </source>
</evidence>
<comment type="catalytic activity">
    <reaction evidence="11 13">
        <text>(S)-2,3,4,5-tetrahydrodipicolinate + NADP(+) + H2O = (2S,4S)-4-hydroxy-2,3,4,5-tetrahydrodipicolinate + NADPH + H(+)</text>
        <dbReference type="Rhea" id="RHEA:35331"/>
        <dbReference type="ChEBI" id="CHEBI:15377"/>
        <dbReference type="ChEBI" id="CHEBI:15378"/>
        <dbReference type="ChEBI" id="CHEBI:16845"/>
        <dbReference type="ChEBI" id="CHEBI:57783"/>
        <dbReference type="ChEBI" id="CHEBI:58349"/>
        <dbReference type="ChEBI" id="CHEBI:67139"/>
        <dbReference type="EC" id="1.17.1.8"/>
    </reaction>
</comment>
<organism evidence="16 18">
    <name type="scientific">Paracoccus sediminis</name>
    <dbReference type="NCBI Taxonomy" id="1214787"/>
    <lineage>
        <taxon>Bacteria</taxon>
        <taxon>Pseudomonadati</taxon>
        <taxon>Pseudomonadota</taxon>
        <taxon>Alphaproteobacteria</taxon>
        <taxon>Rhodobacterales</taxon>
        <taxon>Paracoccaceae</taxon>
        <taxon>Paracoccus</taxon>
    </lineage>
</organism>
<reference evidence="16" key="1">
    <citation type="submission" date="2017-06" db="EMBL/GenBank/DDBJ databases">
        <authorList>
            <person name="Kim H.J."/>
            <person name="Triplett B.A."/>
        </authorList>
    </citation>
    <scope>NUCLEOTIDE SEQUENCE [LARGE SCALE GENOMIC DNA]</scope>
    <source>
        <strain evidence="16">DSM 26170</strain>
    </source>
</reference>
<dbReference type="HAMAP" id="MF_00102">
    <property type="entry name" value="DapB"/>
    <property type="match status" value="1"/>
</dbReference>
<keyword evidence="19" id="KW-1185">Reference proteome</keyword>
<dbReference type="Gene3D" id="3.40.50.720">
    <property type="entry name" value="NAD(P)-binding Rossmann-like Domain"/>
    <property type="match status" value="1"/>
</dbReference>
<protein>
    <recommendedName>
        <fullName evidence="10 13">4-hydroxy-tetrahydrodipicolinate reductase</fullName>
        <shortName evidence="13">HTPA reductase</shortName>
        <ecNumber evidence="10 13">1.17.1.8</ecNumber>
    </recommendedName>
</protein>
<evidence type="ECO:0000256" key="10">
    <source>
        <dbReference type="ARBA" id="ARBA00038983"/>
    </source>
</evidence>
<comment type="subunit">
    <text evidence="13">Homotetramer.</text>
</comment>
<feature type="domain" description="Dihydrodipicolinate reductase C-terminal" evidence="15">
    <location>
        <begin position="139"/>
        <end position="275"/>
    </location>
</feature>
<comment type="subcellular location">
    <subcellularLocation>
        <location evidence="13">Cytoplasm</location>
    </subcellularLocation>
</comment>
<feature type="binding site" evidence="13">
    <location>
        <position position="45"/>
    </location>
    <ligand>
        <name>NAD(+)</name>
        <dbReference type="ChEBI" id="CHEBI:57540"/>
    </ligand>
</feature>
<dbReference type="GO" id="GO:0051287">
    <property type="term" value="F:NAD binding"/>
    <property type="evidence" value="ECO:0007669"/>
    <property type="project" value="UniProtKB-UniRule"/>
</dbReference>
<dbReference type="GO" id="GO:0016726">
    <property type="term" value="F:oxidoreductase activity, acting on CH or CH2 groups, NAD or NADP as acceptor"/>
    <property type="evidence" value="ECO:0007669"/>
    <property type="project" value="UniProtKB-UniRule"/>
</dbReference>
<feature type="active site" description="Proton donor" evidence="13">
    <location>
        <position position="170"/>
    </location>
</feature>
<gene>
    <name evidence="13" type="primary">dapB</name>
    <name evidence="17" type="ORF">EYF88_03500</name>
    <name evidence="16" type="ORF">SAMN06265378_10278</name>
</gene>
<dbReference type="GO" id="GO:0005829">
    <property type="term" value="C:cytosol"/>
    <property type="evidence" value="ECO:0007669"/>
    <property type="project" value="TreeGrafter"/>
</dbReference>